<evidence type="ECO:0000313" key="4">
    <source>
        <dbReference type="Proteomes" id="UP001583177"/>
    </source>
</evidence>
<feature type="chain" id="PRO_5047208292" description="SCP domain-containing protein" evidence="1">
    <location>
        <begin position="21"/>
        <end position="192"/>
    </location>
</feature>
<proteinExistence type="predicted"/>
<dbReference type="SMART" id="SM00198">
    <property type="entry name" value="SCP"/>
    <property type="match status" value="1"/>
</dbReference>
<organism evidence="3 4">
    <name type="scientific">Diaporthe australafricana</name>
    <dbReference type="NCBI Taxonomy" id="127596"/>
    <lineage>
        <taxon>Eukaryota</taxon>
        <taxon>Fungi</taxon>
        <taxon>Dikarya</taxon>
        <taxon>Ascomycota</taxon>
        <taxon>Pezizomycotina</taxon>
        <taxon>Sordariomycetes</taxon>
        <taxon>Sordariomycetidae</taxon>
        <taxon>Diaporthales</taxon>
        <taxon>Diaporthaceae</taxon>
        <taxon>Diaporthe</taxon>
    </lineage>
</organism>
<dbReference type="InterPro" id="IPR001283">
    <property type="entry name" value="CRISP-related"/>
</dbReference>
<gene>
    <name evidence="3" type="ORF">Daus18300_000818</name>
</gene>
<keyword evidence="4" id="KW-1185">Reference proteome</keyword>
<dbReference type="InterPro" id="IPR035940">
    <property type="entry name" value="CAP_sf"/>
</dbReference>
<feature type="domain" description="SCP" evidence="2">
    <location>
        <begin position="34"/>
        <end position="179"/>
    </location>
</feature>
<keyword evidence="1" id="KW-0732">Signal</keyword>
<dbReference type="Pfam" id="PF00188">
    <property type="entry name" value="CAP"/>
    <property type="match status" value="1"/>
</dbReference>
<evidence type="ECO:0000313" key="3">
    <source>
        <dbReference type="EMBL" id="KAL1881765.1"/>
    </source>
</evidence>
<sequence>MLSIMLSIFAAVMLAAGVLAQPVVPTVDKMPQGNGKDGALLIQNFYRNQAHVPALAWSQDLVDQAQIAVDWIAAADMPNTSINFTARSSENSSYSIQVAYLSPGTPRLFGDFYETVLAFWAGRLSYHGEVIPDGDFFNYSAYTQMMWSSTRFVGMAGAQNRENGTFVVAAYSPAGNIFGEKPFNGTINSTIA</sequence>
<evidence type="ECO:0000256" key="1">
    <source>
        <dbReference type="SAM" id="SignalP"/>
    </source>
</evidence>
<dbReference type="InterPro" id="IPR014044">
    <property type="entry name" value="CAP_dom"/>
</dbReference>
<dbReference type="Proteomes" id="UP001583177">
    <property type="component" value="Unassembled WGS sequence"/>
</dbReference>
<reference evidence="3 4" key="1">
    <citation type="journal article" date="2024" name="IMA Fungus">
        <title>IMA Genome - F19 : A genome assembly and annotation guide to empower mycologists, including annotated draft genome sequences of Ceratocystis pirilliformis, Diaporthe australafricana, Fusarium ophioides, Paecilomyces lecythidis, and Sporothrix stenoceras.</title>
        <authorList>
            <person name="Aylward J."/>
            <person name="Wilson A.M."/>
            <person name="Visagie C.M."/>
            <person name="Spraker J."/>
            <person name="Barnes I."/>
            <person name="Buitendag C."/>
            <person name="Ceriani C."/>
            <person name="Del Mar Angel L."/>
            <person name="du Plessis D."/>
            <person name="Fuchs T."/>
            <person name="Gasser K."/>
            <person name="Kramer D."/>
            <person name="Li W."/>
            <person name="Munsamy K."/>
            <person name="Piso A."/>
            <person name="Price J.L."/>
            <person name="Sonnekus B."/>
            <person name="Thomas C."/>
            <person name="van der Nest A."/>
            <person name="van Dijk A."/>
            <person name="van Heerden A."/>
            <person name="van Vuuren N."/>
            <person name="Yilmaz N."/>
            <person name="Duong T.A."/>
            <person name="van der Merwe N.A."/>
            <person name="Wingfield M.J."/>
            <person name="Wingfield B.D."/>
        </authorList>
    </citation>
    <scope>NUCLEOTIDE SEQUENCE [LARGE SCALE GENOMIC DNA]</scope>
    <source>
        <strain evidence="3 4">CMW 18300</strain>
    </source>
</reference>
<dbReference type="EMBL" id="JAWRVE010000005">
    <property type="protein sequence ID" value="KAL1881765.1"/>
    <property type="molecule type" value="Genomic_DNA"/>
</dbReference>
<feature type="signal peptide" evidence="1">
    <location>
        <begin position="1"/>
        <end position="20"/>
    </location>
</feature>
<dbReference type="SUPFAM" id="SSF55797">
    <property type="entry name" value="PR-1-like"/>
    <property type="match status" value="1"/>
</dbReference>
<accession>A0ABR3Y1G9</accession>
<name>A0ABR3Y1G9_9PEZI</name>
<dbReference type="PANTHER" id="PTHR10334">
    <property type="entry name" value="CYSTEINE-RICH SECRETORY PROTEIN-RELATED"/>
    <property type="match status" value="1"/>
</dbReference>
<comment type="caution">
    <text evidence="3">The sequence shown here is derived from an EMBL/GenBank/DDBJ whole genome shotgun (WGS) entry which is preliminary data.</text>
</comment>
<protein>
    <recommendedName>
        <fullName evidence="2">SCP domain-containing protein</fullName>
    </recommendedName>
</protein>
<dbReference type="Gene3D" id="3.40.33.10">
    <property type="entry name" value="CAP"/>
    <property type="match status" value="1"/>
</dbReference>
<evidence type="ECO:0000259" key="2">
    <source>
        <dbReference type="SMART" id="SM00198"/>
    </source>
</evidence>